<keyword evidence="5 19" id="KW-0575">Peroxidase</keyword>
<dbReference type="GO" id="GO:0005576">
    <property type="term" value="C:extracellular region"/>
    <property type="evidence" value="ECO:0007669"/>
    <property type="project" value="UniProtKB-SubCell"/>
</dbReference>
<feature type="disulfide bond" evidence="18">
    <location>
        <begin position="123"/>
        <end position="327"/>
    </location>
</feature>
<dbReference type="CDD" id="cd00693">
    <property type="entry name" value="secretory_peroxidase"/>
    <property type="match status" value="1"/>
</dbReference>
<dbReference type="PRINTS" id="PR00458">
    <property type="entry name" value="PEROXIDASE"/>
</dbReference>
<evidence type="ECO:0000256" key="16">
    <source>
        <dbReference type="PIRSR" id="PIRSR600823-3"/>
    </source>
</evidence>
<evidence type="ECO:0000256" key="10">
    <source>
        <dbReference type="ARBA" id="ARBA00023004"/>
    </source>
</evidence>
<feature type="binding site" evidence="16">
    <location>
        <position position="249"/>
    </location>
    <ligand>
        <name>Ca(2+)</name>
        <dbReference type="ChEBI" id="CHEBI:29108"/>
        <label>2</label>
    </ligand>
</feature>
<keyword evidence="9 19" id="KW-0560">Oxidoreductase</keyword>
<feature type="disulfide bond" evidence="18">
    <location>
        <begin position="39"/>
        <end position="117"/>
    </location>
</feature>
<feature type="domain" description="Plant heme peroxidase family profile" evidence="20">
    <location>
        <begin position="29"/>
        <end position="331"/>
    </location>
</feature>
<dbReference type="OrthoDB" id="2113341at2759"/>
<keyword evidence="6 19" id="KW-0349">Heme</keyword>
<feature type="binding site" evidence="16">
    <location>
        <position position="90"/>
    </location>
    <ligand>
        <name>Ca(2+)</name>
        <dbReference type="ChEBI" id="CHEBI:29108"/>
        <label>1</label>
    </ligand>
</feature>
<evidence type="ECO:0000256" key="6">
    <source>
        <dbReference type="ARBA" id="ARBA00022617"/>
    </source>
</evidence>
<keyword evidence="11 18" id="KW-1015">Disulfide bond</keyword>
<feature type="binding site" evidence="16">
    <location>
        <position position="78"/>
    </location>
    <ligand>
        <name>Ca(2+)</name>
        <dbReference type="ChEBI" id="CHEBI:29108"/>
        <label>1</label>
    </ligand>
</feature>
<evidence type="ECO:0000256" key="1">
    <source>
        <dbReference type="ARBA" id="ARBA00000189"/>
    </source>
</evidence>
<feature type="binding site" evidence="16">
    <location>
        <position position="198"/>
    </location>
    <ligand>
        <name>Ca(2+)</name>
        <dbReference type="ChEBI" id="CHEBI:29108"/>
        <label>2</label>
    </ligand>
</feature>
<dbReference type="FunFam" id="1.10.420.10:FF:000001">
    <property type="entry name" value="Peroxidase"/>
    <property type="match status" value="1"/>
</dbReference>
<evidence type="ECO:0000313" key="22">
    <source>
        <dbReference type="Proteomes" id="UP000828251"/>
    </source>
</evidence>
<evidence type="ECO:0000256" key="7">
    <source>
        <dbReference type="ARBA" id="ARBA00022723"/>
    </source>
</evidence>
<evidence type="ECO:0000256" key="12">
    <source>
        <dbReference type="ARBA" id="ARBA00023180"/>
    </source>
</evidence>
<comment type="catalytic activity">
    <reaction evidence="1 19">
        <text>2 a phenolic donor + H2O2 = 2 a phenolic radical donor + 2 H2O</text>
        <dbReference type="Rhea" id="RHEA:56136"/>
        <dbReference type="ChEBI" id="CHEBI:15377"/>
        <dbReference type="ChEBI" id="CHEBI:16240"/>
        <dbReference type="ChEBI" id="CHEBI:139520"/>
        <dbReference type="ChEBI" id="CHEBI:139521"/>
        <dbReference type="EC" id="1.11.1.7"/>
    </reaction>
</comment>
<feature type="binding site" evidence="16">
    <location>
        <position position="257"/>
    </location>
    <ligand>
        <name>Ca(2+)</name>
        <dbReference type="ChEBI" id="CHEBI:29108"/>
        <label>2</label>
    </ligand>
</feature>
<protein>
    <recommendedName>
        <fullName evidence="4 19">Peroxidase</fullName>
        <ecNumber evidence="4 19">1.11.1.7</ecNumber>
    </recommendedName>
</protein>
<keyword evidence="13 19" id="KW-0376">Hydrogen peroxide</keyword>
<organism evidence="21 22">
    <name type="scientific">Gossypium stocksii</name>
    <dbReference type="NCBI Taxonomy" id="47602"/>
    <lineage>
        <taxon>Eukaryota</taxon>
        <taxon>Viridiplantae</taxon>
        <taxon>Streptophyta</taxon>
        <taxon>Embryophyta</taxon>
        <taxon>Tracheophyta</taxon>
        <taxon>Spermatophyta</taxon>
        <taxon>Magnoliopsida</taxon>
        <taxon>eudicotyledons</taxon>
        <taxon>Gunneridae</taxon>
        <taxon>Pentapetalae</taxon>
        <taxon>rosids</taxon>
        <taxon>malvids</taxon>
        <taxon>Malvales</taxon>
        <taxon>Malvaceae</taxon>
        <taxon>Malvoideae</taxon>
        <taxon>Gossypium</taxon>
    </lineage>
</organism>
<keyword evidence="12" id="KW-0325">Glycoprotein</keyword>
<feature type="active site" description="Proton acceptor" evidence="14">
    <location>
        <position position="70"/>
    </location>
</feature>
<dbReference type="GO" id="GO:0046872">
    <property type="term" value="F:metal ion binding"/>
    <property type="evidence" value="ECO:0007669"/>
    <property type="project" value="UniProtKB-UniRule"/>
</dbReference>
<keyword evidence="7 16" id="KW-0479">Metal-binding</keyword>
<dbReference type="Pfam" id="PF00141">
    <property type="entry name" value="peroxidase"/>
    <property type="match status" value="1"/>
</dbReference>
<evidence type="ECO:0000256" key="4">
    <source>
        <dbReference type="ARBA" id="ARBA00012313"/>
    </source>
</evidence>
<keyword evidence="8 16" id="KW-0106">Calcium</keyword>
<feature type="signal peptide" evidence="19">
    <location>
        <begin position="1"/>
        <end position="28"/>
    </location>
</feature>
<keyword evidence="19" id="KW-0964">Secreted</keyword>
<feature type="binding site" description="axial binding residue" evidence="16">
    <location>
        <position position="197"/>
    </location>
    <ligand>
        <name>heme b</name>
        <dbReference type="ChEBI" id="CHEBI:60344"/>
    </ligand>
    <ligandPart>
        <name>Fe</name>
        <dbReference type="ChEBI" id="CHEBI:18248"/>
    </ligandPart>
</feature>
<keyword evidence="19" id="KW-0732">Signal</keyword>
<evidence type="ECO:0000256" key="13">
    <source>
        <dbReference type="ARBA" id="ARBA00023324"/>
    </source>
</evidence>
<dbReference type="PANTHER" id="PTHR31388">
    <property type="entry name" value="PEROXIDASE 72-RELATED"/>
    <property type="match status" value="1"/>
</dbReference>
<dbReference type="SUPFAM" id="SSF48113">
    <property type="entry name" value="Heme-dependent peroxidases"/>
    <property type="match status" value="1"/>
</dbReference>
<comment type="cofactor">
    <cofactor evidence="16 19">
        <name>heme b</name>
        <dbReference type="ChEBI" id="CHEBI:60344"/>
    </cofactor>
    <text evidence="16 19">Binds 1 heme b (iron(II)-protoporphyrin IX) group per subunit.</text>
</comment>
<dbReference type="InterPro" id="IPR019794">
    <property type="entry name" value="Peroxidases_AS"/>
</dbReference>
<evidence type="ECO:0000256" key="17">
    <source>
        <dbReference type="PIRSR" id="PIRSR600823-4"/>
    </source>
</evidence>
<comment type="cofactor">
    <cofactor evidence="16 19">
        <name>Ca(2+)</name>
        <dbReference type="ChEBI" id="CHEBI:29108"/>
    </cofactor>
    <text evidence="16 19">Binds 2 calcium ions per subunit.</text>
</comment>
<evidence type="ECO:0000256" key="11">
    <source>
        <dbReference type="ARBA" id="ARBA00023157"/>
    </source>
</evidence>
<evidence type="ECO:0000256" key="3">
    <source>
        <dbReference type="ARBA" id="ARBA00006873"/>
    </source>
</evidence>
<keyword evidence="22" id="KW-1185">Reference proteome</keyword>
<dbReference type="EC" id="1.11.1.7" evidence="4 19"/>
<dbReference type="InterPro" id="IPR000823">
    <property type="entry name" value="Peroxidase_pln"/>
</dbReference>
<dbReference type="PROSITE" id="PS00435">
    <property type="entry name" value="PEROXIDASE_1"/>
    <property type="match status" value="1"/>
</dbReference>
<evidence type="ECO:0000256" key="14">
    <source>
        <dbReference type="PIRSR" id="PIRSR600823-1"/>
    </source>
</evidence>
<comment type="similarity">
    <text evidence="3">Belongs to the peroxidase family. Ascorbate peroxidase subfamily.</text>
</comment>
<proteinExistence type="inferred from homology"/>
<comment type="function">
    <text evidence="2">Removal of H(2)O(2), oxidation of toxic reductants, biosynthesis and degradation of lignin, suberization, auxin catabolism, response to environmental stresses such as wounding, pathogen attack and oxidative stress. These functions might be dependent on each isozyme/isoform in each plant tissue.</text>
</comment>
<evidence type="ECO:0000256" key="19">
    <source>
        <dbReference type="RuleBase" id="RU362060"/>
    </source>
</evidence>
<comment type="caution">
    <text evidence="21">The sequence shown here is derived from an EMBL/GenBank/DDBJ whole genome shotgun (WGS) entry which is preliminary data.</text>
</comment>
<sequence>MPEKMACFQYIVAALCFAVLLEGSLSKAQLTPTFYDETCPNVTAIIRKVLVNASFSDPRIGASLIRLHFHDCFVQGCDASILLDDPVNGEKEAIPNNNSARGYEVIDAMKAALESACPNTVSCADILTIASEQSVSTLAGGPSWAVPLGRRDGFTANRTLANSNLPGFNNTLDRLKDRFSNVGLNTSIDLVALSGAHTFGRAQCLTFTSRLYNFTGVGDTDPTLNTTYLEELRQICPQGGNSSVLTNLDPTTPDGFDNNYFTNLQVNRGLLRSDQNLFSTEGADTIEIVNRFSSNQTAFFESFVESMIRMGNISPLTGTEGEIRSNCRAVNSATIRSNSDTALVSSI</sequence>
<feature type="disulfide bond" evidence="18">
    <location>
        <begin position="72"/>
        <end position="77"/>
    </location>
</feature>
<feature type="site" description="Transition state stabilizer" evidence="17">
    <location>
        <position position="66"/>
    </location>
</feature>
<feature type="chain" id="PRO_5039742193" description="Peroxidase" evidence="19">
    <location>
        <begin position="29"/>
        <end position="347"/>
    </location>
</feature>
<dbReference type="GO" id="GO:0020037">
    <property type="term" value="F:heme binding"/>
    <property type="evidence" value="ECO:0007669"/>
    <property type="project" value="UniProtKB-UniRule"/>
</dbReference>
<dbReference type="EMBL" id="JAIQCV010000004">
    <property type="protein sequence ID" value="KAH1107980.1"/>
    <property type="molecule type" value="Genomic_DNA"/>
</dbReference>
<feature type="binding site" evidence="16">
    <location>
        <position position="71"/>
    </location>
    <ligand>
        <name>Ca(2+)</name>
        <dbReference type="ChEBI" id="CHEBI:29108"/>
        <label>1</label>
    </ligand>
</feature>
<comment type="similarity">
    <text evidence="19">Belongs to the peroxidase family. Classical plant (class III) peroxidase subfamily.</text>
</comment>
<comment type="subcellular location">
    <subcellularLocation>
        <location evidence="19">Secreted</location>
    </subcellularLocation>
</comment>
<evidence type="ECO:0000256" key="2">
    <source>
        <dbReference type="ARBA" id="ARBA00002322"/>
    </source>
</evidence>
<dbReference type="PROSITE" id="PS50873">
    <property type="entry name" value="PEROXIDASE_4"/>
    <property type="match status" value="1"/>
</dbReference>
<dbReference type="InterPro" id="IPR033905">
    <property type="entry name" value="Secretory_peroxidase"/>
</dbReference>
<accession>A0A9D3W539</accession>
<feature type="binding site" evidence="16">
    <location>
        <position position="252"/>
    </location>
    <ligand>
        <name>Ca(2+)</name>
        <dbReference type="ChEBI" id="CHEBI:29108"/>
        <label>2</label>
    </ligand>
</feature>
<gene>
    <name evidence="21" type="ORF">J1N35_011748</name>
</gene>
<dbReference type="Gene3D" id="1.10.520.10">
    <property type="match status" value="1"/>
</dbReference>
<name>A0A9D3W539_9ROSI</name>
<dbReference type="InterPro" id="IPR010255">
    <property type="entry name" value="Haem_peroxidase_sf"/>
</dbReference>
<dbReference type="GO" id="GO:0140825">
    <property type="term" value="F:lactoperoxidase activity"/>
    <property type="evidence" value="ECO:0007669"/>
    <property type="project" value="UniProtKB-EC"/>
</dbReference>
<feature type="disulfide bond" evidence="18">
    <location>
        <begin position="204"/>
        <end position="236"/>
    </location>
</feature>
<reference evidence="21 22" key="1">
    <citation type="journal article" date="2021" name="Plant Biotechnol. J.">
        <title>Multi-omics assisted identification of the key and species-specific regulatory components of drought-tolerant mechanisms in Gossypium stocksii.</title>
        <authorList>
            <person name="Yu D."/>
            <person name="Ke L."/>
            <person name="Zhang D."/>
            <person name="Wu Y."/>
            <person name="Sun Y."/>
            <person name="Mei J."/>
            <person name="Sun J."/>
            <person name="Sun Y."/>
        </authorList>
    </citation>
    <scope>NUCLEOTIDE SEQUENCE [LARGE SCALE GENOMIC DNA]</scope>
    <source>
        <strain evidence="22">cv. E1</strain>
        <tissue evidence="21">Leaf</tissue>
    </source>
</reference>
<dbReference type="AlphaFoldDB" id="A0A9D3W539"/>
<dbReference type="InterPro" id="IPR019793">
    <property type="entry name" value="Peroxidases_heam-ligand_BS"/>
</dbReference>
<evidence type="ECO:0000256" key="5">
    <source>
        <dbReference type="ARBA" id="ARBA00022559"/>
    </source>
</evidence>
<evidence type="ECO:0000259" key="20">
    <source>
        <dbReference type="PROSITE" id="PS50873"/>
    </source>
</evidence>
<evidence type="ECO:0000256" key="8">
    <source>
        <dbReference type="ARBA" id="ARBA00022837"/>
    </source>
</evidence>
<keyword evidence="10 16" id="KW-0408">Iron</keyword>
<dbReference type="FunFam" id="1.10.520.10:FF:000001">
    <property type="entry name" value="Peroxidase"/>
    <property type="match status" value="1"/>
</dbReference>
<dbReference type="PRINTS" id="PR00461">
    <property type="entry name" value="PLPEROXIDASE"/>
</dbReference>
<dbReference type="PANTHER" id="PTHR31388:SF270">
    <property type="entry name" value="PEROXIDASE 22-RELATED"/>
    <property type="match status" value="1"/>
</dbReference>
<evidence type="ECO:0000256" key="18">
    <source>
        <dbReference type="PIRSR" id="PIRSR600823-5"/>
    </source>
</evidence>
<dbReference type="PROSITE" id="PS00436">
    <property type="entry name" value="PEROXIDASE_2"/>
    <property type="match status" value="1"/>
</dbReference>
<dbReference type="Proteomes" id="UP000828251">
    <property type="component" value="Unassembled WGS sequence"/>
</dbReference>
<evidence type="ECO:0000256" key="9">
    <source>
        <dbReference type="ARBA" id="ARBA00023002"/>
    </source>
</evidence>
<evidence type="ECO:0000313" key="21">
    <source>
        <dbReference type="EMBL" id="KAH1107980.1"/>
    </source>
</evidence>
<evidence type="ECO:0000256" key="15">
    <source>
        <dbReference type="PIRSR" id="PIRSR600823-2"/>
    </source>
</evidence>
<feature type="binding site" evidence="16">
    <location>
        <position position="76"/>
    </location>
    <ligand>
        <name>Ca(2+)</name>
        <dbReference type="ChEBI" id="CHEBI:29108"/>
        <label>1</label>
    </ligand>
</feature>
<feature type="binding site" evidence="16">
    <location>
        <position position="74"/>
    </location>
    <ligand>
        <name>Ca(2+)</name>
        <dbReference type="ChEBI" id="CHEBI:29108"/>
        <label>1</label>
    </ligand>
</feature>
<feature type="binding site" evidence="16">
    <location>
        <position position="80"/>
    </location>
    <ligand>
        <name>Ca(2+)</name>
        <dbReference type="ChEBI" id="CHEBI:29108"/>
        <label>1</label>
    </ligand>
</feature>
<feature type="binding site" evidence="15">
    <location>
        <position position="166"/>
    </location>
    <ligand>
        <name>substrate</name>
    </ligand>
</feature>
<dbReference type="InterPro" id="IPR002016">
    <property type="entry name" value="Haem_peroxidase"/>
</dbReference>
<dbReference type="GO" id="GO:0006979">
    <property type="term" value="P:response to oxidative stress"/>
    <property type="evidence" value="ECO:0007669"/>
    <property type="project" value="UniProtKB-UniRule"/>
</dbReference>
<dbReference type="GO" id="GO:0042744">
    <property type="term" value="P:hydrogen peroxide catabolic process"/>
    <property type="evidence" value="ECO:0007669"/>
    <property type="project" value="UniProtKB-KW"/>
</dbReference>
<dbReference type="Gene3D" id="1.10.420.10">
    <property type="entry name" value="Peroxidase, domain 2"/>
    <property type="match status" value="1"/>
</dbReference>